<gene>
    <name evidence="5" type="ORF">A3C93_06525</name>
</gene>
<proteinExistence type="inferred from homology"/>
<sequence length="345" mass="38446">MKKYFFIAIIVVAVFILVSSSEKILVTPQLATATSSWVEYRNNPIIKYKDVLPDILWNDPSVIKEGDTYKMWLSGGDPSADELEIKIYYAISRDGINWSINKDPVLSPSEGTWDGASIEVPTVLRVGNTYHMYYAANNAKVYEANYSIGHATSNDGISWTKDPNNPIIKPQPDPLKWGFYTTSEPAVAYFKNKFYLYYVSAKSNYPEPGSPFGIMVATSKDGSTFTDNQIAHTLTPSYDSTKYRGYSTPAAYVKNGVVYLYYQVVYDPDGWEPVAISSAKSTDGIYFQEVETNIFTKGGGDWKDHSVGQPTVLQDGKSIKMWFAGQTGTFGFSNFGYGIGYATKQ</sequence>
<accession>A0A1G2DC31</accession>
<protein>
    <recommendedName>
        <fullName evidence="4">Glycosyl hydrolase family 32 N-terminal domain-containing protein</fullName>
    </recommendedName>
</protein>
<evidence type="ECO:0000256" key="3">
    <source>
        <dbReference type="ARBA" id="ARBA00023295"/>
    </source>
</evidence>
<dbReference type="Gene3D" id="2.115.10.20">
    <property type="entry name" value="Glycosyl hydrolase domain, family 43"/>
    <property type="match status" value="2"/>
</dbReference>
<dbReference type="AlphaFoldDB" id="A0A1G2DC31"/>
<dbReference type="PANTHER" id="PTHR35279:SF1">
    <property type="entry name" value="ARABINANASE_LEVANSUCRASE_INVERTASE"/>
    <property type="match status" value="1"/>
</dbReference>
<dbReference type="InterPro" id="IPR013148">
    <property type="entry name" value="Glyco_hydro_32_N"/>
</dbReference>
<dbReference type="InterPro" id="IPR023296">
    <property type="entry name" value="Glyco_hydro_beta-prop_sf"/>
</dbReference>
<evidence type="ECO:0000256" key="2">
    <source>
        <dbReference type="ARBA" id="ARBA00022801"/>
    </source>
</evidence>
<evidence type="ECO:0000256" key="1">
    <source>
        <dbReference type="ARBA" id="ARBA00009902"/>
    </source>
</evidence>
<evidence type="ECO:0000259" key="4">
    <source>
        <dbReference type="Pfam" id="PF00251"/>
    </source>
</evidence>
<dbReference type="PANTHER" id="PTHR35279">
    <property type="match status" value="1"/>
</dbReference>
<evidence type="ECO:0000313" key="5">
    <source>
        <dbReference type="EMBL" id="OGZ11156.1"/>
    </source>
</evidence>
<dbReference type="EMBL" id="MHLO01000037">
    <property type="protein sequence ID" value="OGZ11156.1"/>
    <property type="molecule type" value="Genomic_DNA"/>
</dbReference>
<dbReference type="Proteomes" id="UP000178636">
    <property type="component" value="Unassembled WGS sequence"/>
</dbReference>
<reference evidence="5 6" key="1">
    <citation type="journal article" date="2016" name="Nat. Commun.">
        <title>Thousands of microbial genomes shed light on interconnected biogeochemical processes in an aquifer system.</title>
        <authorList>
            <person name="Anantharaman K."/>
            <person name="Brown C.T."/>
            <person name="Hug L.A."/>
            <person name="Sharon I."/>
            <person name="Castelle C.J."/>
            <person name="Probst A.J."/>
            <person name="Thomas B.C."/>
            <person name="Singh A."/>
            <person name="Wilkins M.J."/>
            <person name="Karaoz U."/>
            <person name="Brodie E.L."/>
            <person name="Williams K.H."/>
            <person name="Hubbard S.S."/>
            <person name="Banfield J.F."/>
        </authorList>
    </citation>
    <scope>NUCLEOTIDE SEQUENCE [LARGE SCALE GENOMIC DNA]</scope>
</reference>
<feature type="domain" description="Glycosyl hydrolase family 32 N-terminal" evidence="4">
    <location>
        <begin position="126"/>
        <end position="233"/>
    </location>
</feature>
<dbReference type="STRING" id="1798664.A3C93_06525"/>
<dbReference type="GO" id="GO:0016798">
    <property type="term" value="F:hydrolase activity, acting on glycosyl bonds"/>
    <property type="evidence" value="ECO:0007669"/>
    <property type="project" value="UniProtKB-KW"/>
</dbReference>
<organism evidence="5 6">
    <name type="scientific">Candidatus Lloydbacteria bacterium RIFCSPHIGHO2_02_FULL_54_17</name>
    <dbReference type="NCBI Taxonomy" id="1798664"/>
    <lineage>
        <taxon>Bacteria</taxon>
        <taxon>Candidatus Lloydiibacteriota</taxon>
    </lineage>
</organism>
<evidence type="ECO:0000313" key="6">
    <source>
        <dbReference type="Proteomes" id="UP000178636"/>
    </source>
</evidence>
<dbReference type="Pfam" id="PF00251">
    <property type="entry name" value="Glyco_hydro_32N"/>
    <property type="match status" value="1"/>
</dbReference>
<comment type="similarity">
    <text evidence="1">Belongs to the glycosyl hydrolase 32 family.</text>
</comment>
<keyword evidence="2" id="KW-0378">Hydrolase</keyword>
<comment type="caution">
    <text evidence="5">The sequence shown here is derived from an EMBL/GenBank/DDBJ whole genome shotgun (WGS) entry which is preliminary data.</text>
</comment>
<keyword evidence="3" id="KW-0326">Glycosidase</keyword>
<name>A0A1G2DC31_9BACT</name>
<dbReference type="SUPFAM" id="SSF75005">
    <property type="entry name" value="Arabinanase/levansucrase/invertase"/>
    <property type="match status" value="3"/>
</dbReference>